<dbReference type="SUPFAM" id="SSF53098">
    <property type="entry name" value="Ribonuclease H-like"/>
    <property type="match status" value="1"/>
</dbReference>
<feature type="domain" description="RNase H type-1" evidence="2">
    <location>
        <begin position="911"/>
        <end position="1008"/>
    </location>
</feature>
<evidence type="ECO:0000313" key="4">
    <source>
        <dbReference type="EMBL" id="KAK8514670.1"/>
    </source>
</evidence>
<accession>A0ABR2C5H7</accession>
<evidence type="ECO:0000259" key="2">
    <source>
        <dbReference type="Pfam" id="PF13456"/>
    </source>
</evidence>
<dbReference type="InterPro" id="IPR057135">
    <property type="entry name" value="At4g27190-like_LRR"/>
</dbReference>
<keyword evidence="5" id="KW-1185">Reference proteome</keyword>
<dbReference type="InterPro" id="IPR032675">
    <property type="entry name" value="LRR_dom_sf"/>
</dbReference>
<dbReference type="Gene3D" id="3.80.10.10">
    <property type="entry name" value="Ribonuclease Inhibitor"/>
    <property type="match status" value="3"/>
</dbReference>
<feature type="domain" description="Disease resistance protein At4g27190-like leucine-rich repeats" evidence="3">
    <location>
        <begin position="2"/>
        <end position="58"/>
    </location>
</feature>
<dbReference type="Gene3D" id="3.30.420.10">
    <property type="entry name" value="Ribonuclease H-like superfamily/Ribonuclease H"/>
    <property type="match status" value="1"/>
</dbReference>
<keyword evidence="1" id="KW-0611">Plant defense</keyword>
<organism evidence="4 5">
    <name type="scientific">Hibiscus sabdariffa</name>
    <name type="common">roselle</name>
    <dbReference type="NCBI Taxonomy" id="183260"/>
    <lineage>
        <taxon>Eukaryota</taxon>
        <taxon>Viridiplantae</taxon>
        <taxon>Streptophyta</taxon>
        <taxon>Embryophyta</taxon>
        <taxon>Tracheophyta</taxon>
        <taxon>Spermatophyta</taxon>
        <taxon>Magnoliopsida</taxon>
        <taxon>eudicotyledons</taxon>
        <taxon>Gunneridae</taxon>
        <taxon>Pentapetalae</taxon>
        <taxon>rosids</taxon>
        <taxon>malvids</taxon>
        <taxon>Malvales</taxon>
        <taxon>Malvaceae</taxon>
        <taxon>Malvoideae</taxon>
        <taxon>Hibiscus</taxon>
    </lineage>
</organism>
<dbReference type="InterPro" id="IPR002156">
    <property type="entry name" value="RNaseH_domain"/>
</dbReference>
<dbReference type="Pfam" id="PF13456">
    <property type="entry name" value="RVT_3"/>
    <property type="match status" value="1"/>
</dbReference>
<dbReference type="InterPro" id="IPR012337">
    <property type="entry name" value="RNaseH-like_sf"/>
</dbReference>
<comment type="caution">
    <text evidence="4">The sequence shown here is derived from an EMBL/GenBank/DDBJ whole genome shotgun (WGS) entry which is preliminary data.</text>
</comment>
<protein>
    <recommendedName>
        <fullName evidence="6">RNase H type-1 domain-containing protein</fullName>
    </recommendedName>
</protein>
<dbReference type="Pfam" id="PF23247">
    <property type="entry name" value="LRR_RPS2"/>
    <property type="match status" value="5"/>
</dbReference>
<dbReference type="PANTHER" id="PTHR33463">
    <property type="entry name" value="NB-ARC DOMAIN-CONTAINING PROTEIN-RELATED"/>
    <property type="match status" value="1"/>
</dbReference>
<feature type="domain" description="Disease resistance protein At4g27190-like leucine-rich repeats" evidence="3">
    <location>
        <begin position="152"/>
        <end position="271"/>
    </location>
</feature>
<proteinExistence type="predicted"/>
<feature type="domain" description="Disease resistance protein At4g27190-like leucine-rich repeats" evidence="3">
    <location>
        <begin position="615"/>
        <end position="766"/>
    </location>
</feature>
<dbReference type="InterPro" id="IPR050905">
    <property type="entry name" value="Plant_NBS-LRR"/>
</dbReference>
<dbReference type="SUPFAM" id="SSF52047">
    <property type="entry name" value="RNI-like"/>
    <property type="match status" value="3"/>
</dbReference>
<reference evidence="4 5" key="1">
    <citation type="journal article" date="2024" name="G3 (Bethesda)">
        <title>Genome assembly of Hibiscus sabdariffa L. provides insights into metabolisms of medicinal natural products.</title>
        <authorList>
            <person name="Kim T."/>
        </authorList>
    </citation>
    <scope>NUCLEOTIDE SEQUENCE [LARGE SCALE GENOMIC DNA]</scope>
    <source>
        <strain evidence="4">TK-2024</strain>
        <tissue evidence="4">Old leaves</tissue>
    </source>
</reference>
<dbReference type="Proteomes" id="UP001472677">
    <property type="component" value="Unassembled WGS sequence"/>
</dbReference>
<sequence>MRLPMLKHVWNKDPNGSLSFENLQRVYVLRCQSLKTLFPFSIAKNLPQLERLAVDICGVEEIVSKIDGGIEHEIWFEFNKLSSLKLWSLPNLICFYPGTHRTLWPALKKLTTYRCGKIKIFGHDEFQIPKPLLIIEQVIPQLEQVSFEVGDIAMINDSQFEADSFCNIRHLHITCHFDETNGFPFCFLQRFHNLETLDVGSCHFKELSPSEGGGSEDKETITTLPKFKKLRLDNVTNTRLLWTQEEHISASLESLEVLQCHSVISLGSYFSTLQNLTTLEVLKCKEMTQLITSSKAQSLVSLVTMSIKDCETMMEVVASDGDETKYEIVFEKLKCLELDCLQSLTSFCSGKHKFRFPSLEQVILSQCPRMNNFCQGVLSTPELQKVQLTKTDFKGRWAGDLNATVEQIYKEQVGYRDLKHLKFSEFPELVDVWCRNPQEMLDLKGVEFLEICDSDNMRCIFNLSMALSLGRLQQLEIKRCSHLEQVIKENDSNTVAEEAVITDGNKISTIFPHLQSIVLECCSNMTSFYLGSNALECPSLKEIMVADCPNMTTFVSSVSRNGDEETIIGHEADTFFSDKPRLNPLRVLDFPDRPETPRSHDQGLRLSHVAFPNLEKIVVSHLRNVKRIWNNQLHADSFSRLKELKVECCDALLNIFPFHVLQVFQRLEMLTITDCASLEEVFQLQVHGSDIIEETNVVVSELREVNLICLPKLKRVWNKDPGECIWFGNYLRKAFAWECWSLKTLFPFSIAKRLLHLESLIIENCGVEEIVSKNFEGVEEEIWFEFNHLSFIGLWNLPNLVCFYPGTHRIVWPVLKRLSTYCCGKTEIFGHAVSKPQTSQFSVEKVRIRPLTLSSKIGKIHSATGGFGKGEWSSRGILSLQLHKKTYPSLGAPKSCEMVPSKLTAVEAQCSVLGGGAHFIREVQSSDFVEAQAVIHALRFASLKGLKKVIIECDAFAVVNKLKSKLLDLSMLDIILEEAKQLMNSFEDVRVCYIHRLGNRVAHALASFGFDCNEPFTFDSSYPDFIDELVRDDSTEFDY</sequence>
<evidence type="ECO:0000259" key="3">
    <source>
        <dbReference type="Pfam" id="PF23247"/>
    </source>
</evidence>
<gene>
    <name evidence="4" type="ORF">V6N12_057567</name>
</gene>
<dbReference type="EMBL" id="JBBPBM010000066">
    <property type="protein sequence ID" value="KAK8514670.1"/>
    <property type="molecule type" value="Genomic_DNA"/>
</dbReference>
<dbReference type="CDD" id="cd06222">
    <property type="entry name" value="RNase_H_like"/>
    <property type="match status" value="1"/>
</dbReference>
<feature type="domain" description="Disease resistance protein At4g27190-like leucine-rich repeats" evidence="3">
    <location>
        <begin position="272"/>
        <end position="372"/>
    </location>
</feature>
<dbReference type="PANTHER" id="PTHR33463:SF192">
    <property type="entry name" value="DISEASE RESISTANCE PROTEIN RPS2-LIKE"/>
    <property type="match status" value="1"/>
</dbReference>
<evidence type="ECO:0000256" key="1">
    <source>
        <dbReference type="ARBA" id="ARBA00022821"/>
    </source>
</evidence>
<name>A0ABR2C5H7_9ROSI</name>
<evidence type="ECO:0000313" key="5">
    <source>
        <dbReference type="Proteomes" id="UP001472677"/>
    </source>
</evidence>
<dbReference type="InterPro" id="IPR044730">
    <property type="entry name" value="RNase_H-like_dom_plant"/>
</dbReference>
<evidence type="ECO:0008006" key="6">
    <source>
        <dbReference type="Google" id="ProtNLM"/>
    </source>
</evidence>
<feature type="domain" description="Disease resistance protein At4g27190-like leucine-rich repeats" evidence="3">
    <location>
        <begin position="414"/>
        <end position="480"/>
    </location>
</feature>
<dbReference type="InterPro" id="IPR036397">
    <property type="entry name" value="RNaseH_sf"/>
</dbReference>